<feature type="domain" description="RRM" evidence="2">
    <location>
        <begin position="4"/>
        <end position="76"/>
    </location>
</feature>
<keyword evidence="4" id="KW-1185">Reference proteome</keyword>
<dbReference type="RefSeq" id="WP_274925417.1">
    <property type="nucleotide sequence ID" value="NZ_JAKELO010000002.1"/>
</dbReference>
<dbReference type="GO" id="GO:0003729">
    <property type="term" value="F:mRNA binding"/>
    <property type="evidence" value="ECO:0007669"/>
    <property type="project" value="TreeGrafter"/>
</dbReference>
<reference evidence="3" key="1">
    <citation type="submission" date="2022-01" db="EMBL/GenBank/DDBJ databases">
        <title>Draft genome of Methanogenium marinum DSM 15558.</title>
        <authorList>
            <person name="Chen S.-C."/>
            <person name="You Y.-T."/>
        </authorList>
    </citation>
    <scope>NUCLEOTIDE SEQUENCE</scope>
    <source>
        <strain evidence="3">DSM 15558</strain>
    </source>
</reference>
<evidence type="ECO:0000256" key="1">
    <source>
        <dbReference type="ARBA" id="ARBA00022884"/>
    </source>
</evidence>
<dbReference type="InterPro" id="IPR000504">
    <property type="entry name" value="RRM_dom"/>
</dbReference>
<dbReference type="PROSITE" id="PS50102">
    <property type="entry name" value="RRM"/>
    <property type="match status" value="1"/>
</dbReference>
<dbReference type="InterPro" id="IPR012677">
    <property type="entry name" value="Nucleotide-bd_a/b_plait_sf"/>
</dbReference>
<sequence length="80" mass="8910">MASHKLFVSNIKHSMTTQDLRDLFTGFGEIKGVQIVHGRGFGFVIFATTEQAELAKKSLSGREFEGKTLHIEDAKPFRGN</sequence>
<dbReference type="InterPro" id="IPR050502">
    <property type="entry name" value="Euk_RNA-bind_prot"/>
</dbReference>
<dbReference type="Gene3D" id="3.30.70.330">
    <property type="match status" value="1"/>
</dbReference>
<dbReference type="PANTHER" id="PTHR48025:SF1">
    <property type="entry name" value="RRM DOMAIN-CONTAINING PROTEIN"/>
    <property type="match status" value="1"/>
</dbReference>
<dbReference type="InterPro" id="IPR035979">
    <property type="entry name" value="RBD_domain_sf"/>
</dbReference>
<dbReference type="Proteomes" id="UP001143747">
    <property type="component" value="Unassembled WGS sequence"/>
</dbReference>
<evidence type="ECO:0000313" key="3">
    <source>
        <dbReference type="EMBL" id="MDE4908806.1"/>
    </source>
</evidence>
<dbReference type="Pfam" id="PF00076">
    <property type="entry name" value="RRM_1"/>
    <property type="match status" value="1"/>
</dbReference>
<keyword evidence="1" id="KW-0694">RNA-binding</keyword>
<dbReference type="EMBL" id="JAKELO010000002">
    <property type="protein sequence ID" value="MDE4908806.1"/>
    <property type="molecule type" value="Genomic_DNA"/>
</dbReference>
<dbReference type="AlphaFoldDB" id="A0A9Q4KU06"/>
<comment type="caution">
    <text evidence="3">The sequence shown here is derived from an EMBL/GenBank/DDBJ whole genome shotgun (WGS) entry which is preliminary data.</text>
</comment>
<name>A0A9Q4KU06_9EURY</name>
<dbReference type="CDD" id="cd00590">
    <property type="entry name" value="RRM_SF"/>
    <property type="match status" value="1"/>
</dbReference>
<evidence type="ECO:0000313" key="4">
    <source>
        <dbReference type="Proteomes" id="UP001143747"/>
    </source>
</evidence>
<organism evidence="3 4">
    <name type="scientific">Methanogenium marinum</name>
    <dbReference type="NCBI Taxonomy" id="348610"/>
    <lineage>
        <taxon>Archaea</taxon>
        <taxon>Methanobacteriati</taxon>
        <taxon>Methanobacteriota</taxon>
        <taxon>Stenosarchaea group</taxon>
        <taxon>Methanomicrobia</taxon>
        <taxon>Methanomicrobiales</taxon>
        <taxon>Methanomicrobiaceae</taxon>
        <taxon>Methanogenium</taxon>
    </lineage>
</organism>
<gene>
    <name evidence="3" type="ORF">L0665_09325</name>
</gene>
<evidence type="ECO:0000259" key="2">
    <source>
        <dbReference type="PROSITE" id="PS50102"/>
    </source>
</evidence>
<dbReference type="PANTHER" id="PTHR48025">
    <property type="entry name" value="OS02G0815200 PROTEIN"/>
    <property type="match status" value="1"/>
</dbReference>
<proteinExistence type="predicted"/>
<accession>A0A9Q4KU06</accession>
<protein>
    <submittedName>
        <fullName evidence="3">RNA-binding protein</fullName>
    </submittedName>
</protein>
<dbReference type="SMART" id="SM00360">
    <property type="entry name" value="RRM"/>
    <property type="match status" value="1"/>
</dbReference>
<dbReference type="SUPFAM" id="SSF54928">
    <property type="entry name" value="RNA-binding domain, RBD"/>
    <property type="match status" value="1"/>
</dbReference>